<reference evidence="2 3" key="3">
    <citation type="journal article" date="2019" name="Acta Crystallogr. D Struct. Biol.">
        <title>The structure of the AliC GH13 alpha-amylase from Alicyclobacillus sp. reveals the accommodation of starch branching points in the alpha-amylase family.</title>
        <authorList>
            <person name="Agirre J."/>
            <person name="Moroz O."/>
            <person name="Meier S."/>
            <person name="Brask J."/>
            <person name="Munch A."/>
            <person name="Hoff T."/>
            <person name="Andersen C."/>
            <person name="Wilson K.S."/>
            <person name="Davies G.J."/>
        </authorList>
    </citation>
    <scope>X-RAY CRYSTALLOGRAPHY (2.07 ANGSTROMS) OF 29-514 IN COMPLEX WITH CA(2+)</scope>
</reference>
<organism evidence="1">
    <name type="scientific">Alicyclobacillus sp</name>
    <dbReference type="NCBI Taxonomy" id="61169"/>
    <lineage>
        <taxon>Bacteria</taxon>
        <taxon>Bacillati</taxon>
        <taxon>Bacillota</taxon>
        <taxon>Bacilli</taxon>
        <taxon>Bacillales</taxon>
        <taxon>Alicyclobacillaceae</taxon>
        <taxon>Alicyclobacillus</taxon>
    </lineage>
</organism>
<feature type="binding site" evidence="2 3">
    <location>
        <position position="216"/>
    </location>
    <ligand>
        <name>Ca(2+)</name>
        <dbReference type="ChEBI" id="CHEBI:29108"/>
        <label>2</label>
    </ligand>
</feature>
<reference evidence="1" key="2">
    <citation type="journal article" date="2019" name="Acta Crystallogr D Struct Biol 0">
        <title>Structure of the AmyC GH13 amylase from Alicyclobacillus sp, reveals accommodation of starch branching points in the amylase family.</title>
        <authorList>
            <person name="Agirre J."/>
            <person name="Moroz O."/>
            <person name="Meier S."/>
            <person name="Jesper B."/>
            <person name="Munch A."/>
            <person name="Hoff T."/>
            <person name="Andersen C."/>
            <person name="Wilson K.S."/>
            <person name="Davies G.J."/>
        </authorList>
    </citation>
    <scope>NUCLEOTIDE SEQUENCE</scope>
    <source>
        <strain evidence="1">18711</strain>
    </source>
</reference>
<accession>A0A3P8MUS3</accession>
<feature type="binding site" evidence="2 3">
    <location>
        <position position="134"/>
    </location>
    <ligand>
        <name>Ca(2+)</name>
        <dbReference type="ChEBI" id="CHEBI:29108"/>
        <label>1</label>
    </ligand>
</feature>
<name>A0ACD6B924_9BACL</name>
<feature type="binding site" evidence="2 3">
    <location>
        <position position="268"/>
    </location>
    <ligand>
        <name>Ca(2+)</name>
        <dbReference type="ChEBI" id="CHEBI:29108"/>
        <label>1</label>
    </ligand>
</feature>
<evidence type="ECO:0000313" key="1">
    <source>
        <dbReference type="EMBL" id="AWX66236.1"/>
    </source>
</evidence>
<reference evidence="1" key="1">
    <citation type="submission" date="2018-06" db="EMBL/GenBank/DDBJ databases">
        <authorList>
            <person name="Hoff T."/>
        </authorList>
    </citation>
    <scope>NUCLEOTIDE SEQUENCE</scope>
    <source>
        <strain evidence="1">18711</strain>
    </source>
</reference>
<feature type="binding site" evidence="2 3">
    <location>
        <position position="438"/>
    </location>
    <ligand>
        <name>Ca(2+)</name>
        <dbReference type="ChEBI" id="CHEBI:29108"/>
        <label>3</label>
    </ligand>
</feature>
<feature type="binding site" evidence="2 3">
    <location>
        <position position="461"/>
    </location>
    <ligand>
        <name>Ca(2+)</name>
        <dbReference type="ChEBI" id="CHEBI:29108"/>
        <label>3</label>
    </ligand>
</feature>
<keyword evidence="2 3" id="KW-0479">Metal-binding</keyword>
<keyword evidence="2 3" id="KW-0002">3D-structure</keyword>
<keyword evidence="2 3" id="KW-0106">Calcium</keyword>
<dbReference type="PDB" id="6GYA">
    <property type="method" value="X-ray"/>
    <property type="resolution" value="2.95 A"/>
    <property type="chains" value="A/B/C/D=29-514"/>
</dbReference>
<evidence type="ECO:0007829" key="3">
    <source>
        <dbReference type="PDB" id="6GYA"/>
    </source>
</evidence>
<feature type="binding site" evidence="2 3">
    <location>
        <position position="336"/>
    </location>
    <ligand>
        <name>Ca(2+)</name>
        <dbReference type="ChEBI" id="CHEBI:29108"/>
        <label>3</label>
    </ligand>
</feature>
<feature type="binding site" evidence="2 3">
    <location>
        <position position="191"/>
    </location>
    <ligand>
        <name>Ca(2+)</name>
        <dbReference type="ChEBI" id="CHEBI:29108"/>
        <label>2</label>
    </ligand>
</feature>
<proteinExistence type="evidence at protein level"/>
<feature type="binding site" evidence="2 3">
    <location>
        <position position="214"/>
    </location>
    <ligand>
        <name>Ca(2+)</name>
        <dbReference type="ChEBI" id="CHEBI:29108"/>
        <label>2</label>
    </ligand>
</feature>
<feature type="binding site" evidence="2 3">
    <location>
        <position position="334"/>
    </location>
    <ligand>
        <name>Ca(2+)</name>
        <dbReference type="ChEBI" id="CHEBI:29108"/>
        <label>3</label>
    </ligand>
</feature>
<feature type="binding site" evidence="2 3">
    <location>
        <position position="235"/>
    </location>
    <ligand>
        <name>Ca(2+)</name>
        <dbReference type="ChEBI" id="CHEBI:29108"/>
        <label>2</label>
    </ligand>
</feature>
<feature type="binding site" evidence="2 3">
    <location>
        <position position="437"/>
    </location>
    <ligand>
        <name>Ca(2+)</name>
        <dbReference type="ChEBI" id="CHEBI:29108"/>
        <label>3</label>
    </ligand>
</feature>
<accession>A0ACD6B924</accession>
<feature type="binding site" evidence="2 3">
    <location>
        <position position="233"/>
    </location>
    <ligand>
        <name>Ca(2+)</name>
        <dbReference type="ChEBI" id="CHEBI:29108"/>
        <label>1</label>
    </ligand>
</feature>
<feature type="binding site" evidence="2 3">
    <location>
        <position position="237"/>
    </location>
    <ligand>
        <name>Ca(2+)</name>
        <dbReference type="ChEBI" id="CHEBI:29108"/>
        <label>2</label>
    </ligand>
</feature>
<protein>
    <submittedName>
        <fullName evidence="1">A-amylase</fullName>
    </submittedName>
</protein>
<sequence length="514" mass="57121">MKIRNGWKKTFSLSFAAVFMATLVPAGATFAGDNGTMMQYFEWYLPNDGTLWTKMGSDASHLKSIGITGVWFPPAYKGQSQSDVGYGVYDMYDLGEFNQKGTVRTKYGTKAQLQSAITSLHNNGIQAYGDVVLNHRMGADATETISAVEVNPSNRNQVTSGAYNISAWTDFEFPGRGNTYSSFKWHSYYFDGVDWDQSRQLSGKIYQIQGTGKAWDWEVDSENGNYDYLMGADIDYDHPDVQTEVKNWGKWFVNTLNLDGVRLDAVKHIKFDYMSSWLSSVKSTTGKSNLFAVGEYWNTSLGALENYENKTNWSMSLFDVPLHMNFQAAANGGGYYDMRNLLNNTMMKNHPIQAVTFVDNHDTEPGQALQSWVSDWFKPLAYATILTRQEGYPCVFYGDYYGIPSQSVSAKSTWLDKQLSARKSYAYGTQHDYLDNQDVIGWTREGDSAHAGSGLATVMSDGPGGSKTMYVGTAHAGQVFKDITGNRTDTVTINSAGNGTFPCNGGSVSIWVKQ</sequence>
<dbReference type="EMBL" id="MH533021">
    <property type="protein sequence ID" value="AWX66236.1"/>
    <property type="molecule type" value="Genomic_DNA"/>
</dbReference>
<dbReference type="PDB" id="6GXV">
    <property type="method" value="X-ray"/>
    <property type="resolution" value="2.07 A"/>
    <property type="chains" value="A/B=29-514"/>
</dbReference>
<feature type="binding site" evidence="2 3">
    <location>
        <position position="227"/>
    </location>
    <ligand>
        <name>Ca(2+)</name>
        <dbReference type="ChEBI" id="CHEBI:29108"/>
        <label>1</label>
    </ligand>
</feature>
<evidence type="ECO:0007829" key="2">
    <source>
        <dbReference type="PDB" id="6GXV"/>
    </source>
</evidence>